<dbReference type="GO" id="GO:0005524">
    <property type="term" value="F:ATP binding"/>
    <property type="evidence" value="ECO:0007669"/>
    <property type="project" value="UniProtKB-KW"/>
</dbReference>
<accession>A0AAD3CZA7</accession>
<dbReference type="InterPro" id="IPR032678">
    <property type="entry name" value="tRNA-synt_1_cat_dom"/>
</dbReference>
<dbReference type="EC" id="6.1.1.16" evidence="4"/>
<evidence type="ECO:0000256" key="13">
    <source>
        <dbReference type="ARBA" id="ARBA00031499"/>
    </source>
</evidence>
<evidence type="ECO:0000313" key="17">
    <source>
        <dbReference type="EMBL" id="GFH54757.1"/>
    </source>
</evidence>
<dbReference type="CDD" id="cd00672">
    <property type="entry name" value="CysRS_core"/>
    <property type="match status" value="1"/>
</dbReference>
<evidence type="ECO:0000256" key="9">
    <source>
        <dbReference type="ARBA" id="ARBA00022833"/>
    </source>
</evidence>
<dbReference type="GO" id="GO:0006423">
    <property type="term" value="P:cysteinyl-tRNA aminoacylation"/>
    <property type="evidence" value="ECO:0007669"/>
    <property type="project" value="InterPro"/>
</dbReference>
<keyword evidence="18" id="KW-1185">Reference proteome</keyword>
<feature type="domain" description="tRNA synthetases class I catalytic" evidence="15">
    <location>
        <begin position="40"/>
        <end position="360"/>
    </location>
</feature>
<keyword evidence="7" id="KW-0479">Metal-binding</keyword>
<dbReference type="GO" id="GO:0046872">
    <property type="term" value="F:metal ion binding"/>
    <property type="evidence" value="ECO:0007669"/>
    <property type="project" value="UniProtKB-KW"/>
</dbReference>
<evidence type="ECO:0000259" key="16">
    <source>
        <dbReference type="Pfam" id="PF09190"/>
    </source>
</evidence>
<comment type="subcellular location">
    <subcellularLocation>
        <location evidence="2">Cytoplasm</location>
    </subcellularLocation>
</comment>
<feature type="compositionally biased region" description="Basic and acidic residues" evidence="14">
    <location>
        <begin position="570"/>
        <end position="592"/>
    </location>
</feature>
<dbReference type="Gene3D" id="3.40.50.620">
    <property type="entry name" value="HUPs"/>
    <property type="match status" value="1"/>
</dbReference>
<dbReference type="PRINTS" id="PR00983">
    <property type="entry name" value="TRNASYNTHCYS"/>
</dbReference>
<dbReference type="Proteomes" id="UP001054902">
    <property type="component" value="Unassembled WGS sequence"/>
</dbReference>
<keyword evidence="5" id="KW-0963">Cytoplasm</keyword>
<comment type="similarity">
    <text evidence="3">Belongs to the class-I aminoacyl-tRNA synthetase family.</text>
</comment>
<feature type="region of interest" description="Disordered" evidence="14">
    <location>
        <begin position="570"/>
        <end position="652"/>
    </location>
</feature>
<reference evidence="17 18" key="1">
    <citation type="journal article" date="2021" name="Sci. Rep.">
        <title>The genome of the diatom Chaetoceros tenuissimus carries an ancient integrated fragment of an extant virus.</title>
        <authorList>
            <person name="Hongo Y."/>
            <person name="Kimura K."/>
            <person name="Takaki Y."/>
            <person name="Yoshida Y."/>
            <person name="Baba S."/>
            <person name="Kobayashi G."/>
            <person name="Nagasaki K."/>
            <person name="Hano T."/>
            <person name="Tomaru Y."/>
        </authorList>
    </citation>
    <scope>NUCLEOTIDE SEQUENCE [LARGE SCALE GENOMIC DNA]</scope>
    <source>
        <strain evidence="17 18">NIES-3715</strain>
    </source>
</reference>
<dbReference type="EMBL" id="BLLK01000047">
    <property type="protein sequence ID" value="GFH54757.1"/>
    <property type="molecule type" value="Genomic_DNA"/>
</dbReference>
<dbReference type="Pfam" id="PF01406">
    <property type="entry name" value="tRNA-synt_1e"/>
    <property type="match status" value="1"/>
</dbReference>
<dbReference type="PANTHER" id="PTHR10890">
    <property type="entry name" value="CYSTEINYL-TRNA SYNTHETASE"/>
    <property type="match status" value="1"/>
</dbReference>
<evidence type="ECO:0000256" key="2">
    <source>
        <dbReference type="ARBA" id="ARBA00004496"/>
    </source>
</evidence>
<dbReference type="SUPFAM" id="SSF52374">
    <property type="entry name" value="Nucleotidylyl transferase"/>
    <property type="match status" value="1"/>
</dbReference>
<evidence type="ECO:0000256" key="12">
    <source>
        <dbReference type="ARBA" id="ARBA00023146"/>
    </source>
</evidence>
<keyword evidence="11" id="KW-0648">Protein biosynthesis</keyword>
<name>A0AAD3CZA7_9STRA</name>
<evidence type="ECO:0000256" key="6">
    <source>
        <dbReference type="ARBA" id="ARBA00022598"/>
    </source>
</evidence>
<evidence type="ECO:0000256" key="14">
    <source>
        <dbReference type="SAM" id="MobiDB-lite"/>
    </source>
</evidence>
<dbReference type="GO" id="GO:0005737">
    <property type="term" value="C:cytoplasm"/>
    <property type="evidence" value="ECO:0007669"/>
    <property type="project" value="UniProtKB-SubCell"/>
</dbReference>
<keyword evidence="10" id="KW-0067">ATP-binding</keyword>
<dbReference type="Gene3D" id="1.20.120.1910">
    <property type="entry name" value="Cysteine-tRNA ligase, C-terminal anti-codon recognition domain"/>
    <property type="match status" value="1"/>
</dbReference>
<evidence type="ECO:0000259" key="15">
    <source>
        <dbReference type="Pfam" id="PF01406"/>
    </source>
</evidence>
<dbReference type="FunFam" id="3.40.50.620:FF:000027">
    <property type="entry name" value="Cysteine--tRNA ligase, cytoplasmic"/>
    <property type="match status" value="1"/>
</dbReference>
<comment type="caution">
    <text evidence="17">The sequence shown here is derived from an EMBL/GenBank/DDBJ whole genome shotgun (WGS) entry which is preliminary data.</text>
</comment>
<evidence type="ECO:0000256" key="5">
    <source>
        <dbReference type="ARBA" id="ARBA00022490"/>
    </source>
</evidence>
<keyword evidence="6" id="KW-0436">Ligase</keyword>
<dbReference type="SUPFAM" id="SSF47323">
    <property type="entry name" value="Anticodon-binding domain of a subclass of class I aminoacyl-tRNA synthetases"/>
    <property type="match status" value="1"/>
</dbReference>
<comment type="cofactor">
    <cofactor evidence="1">
        <name>Zn(2+)</name>
        <dbReference type="ChEBI" id="CHEBI:29105"/>
    </cofactor>
</comment>
<sequence>MSQPHWHRPSPLLVTHDTGLMVMNSLTRQKEKFVTMDGGRTVKWYMCGPTVYAPSHMGHARTYLGFDIIRRILQDHFNYNVTLCMNITDLDDKIIQRANENGITCEELSRKFELEFHEDMEMLGVAPPNVLTRVTEYMDEIVEYIDTIIKKGYAYESNGSVYFNVDAFSKSEGMAYCKLAPEQVNNAELLAEGEGKLTQDFVGDKRSPRDFALWKKSKEGEPTWSSPWGEGRPGWHIECSVMASDVFAQMSGGASAKDAAVKSDLCRMDIHSGGVDLKFPHHDNEMAQAEAHSGCNQWVNYFVHAGHLHIKGFKMSKSLKNFITIRQALENNSARQIRMCFLLAKYNAPMDYGDNTMSYAISIEKIFTEFFHNVKAVLREGKITDVQRWDSNARDLQLAVDKAIAAVDDALKDDFDTPTSIAALADLVKATNLYLEGCEAEKRVPVNLVVRNAAKFVTKMFKTFGLIPESSGVEIGFPVGGGDSGEEKLTPVLDALIDFRSAVRDKARTNDTRGVLDECDKFRDDSLPPLGIRLEDKTGGKSVWKLADPAELLREKELLELEKQRKAAEKKAAAEEKAKKDAMNKLSPEDFMKQLTLEDSSTPKYSKFDGSTGLPTHLHTGEELNKSQMKKANKEFQGQKKKYEKYLKTQEN</sequence>
<evidence type="ECO:0000256" key="3">
    <source>
        <dbReference type="ARBA" id="ARBA00005594"/>
    </source>
</evidence>
<dbReference type="HAMAP" id="MF_00041">
    <property type="entry name" value="Cys_tRNA_synth"/>
    <property type="match status" value="1"/>
</dbReference>
<evidence type="ECO:0000256" key="10">
    <source>
        <dbReference type="ARBA" id="ARBA00022840"/>
    </source>
</evidence>
<dbReference type="Pfam" id="PF09190">
    <property type="entry name" value="DALR_2"/>
    <property type="match status" value="1"/>
</dbReference>
<feature type="domain" description="Cysteinyl-tRNA synthetase class Ia DALR" evidence="16">
    <location>
        <begin position="407"/>
        <end position="442"/>
    </location>
</feature>
<dbReference type="NCBIfam" id="TIGR00435">
    <property type="entry name" value="cysS"/>
    <property type="match status" value="1"/>
</dbReference>
<dbReference type="InterPro" id="IPR024909">
    <property type="entry name" value="Cys-tRNA/MSH_ligase"/>
</dbReference>
<dbReference type="AlphaFoldDB" id="A0AAD3CZA7"/>
<proteinExistence type="inferred from homology"/>
<dbReference type="InterPro" id="IPR009080">
    <property type="entry name" value="tRNAsynth_Ia_anticodon-bd"/>
</dbReference>
<dbReference type="InterPro" id="IPR015273">
    <property type="entry name" value="Cys-tRNA-synt_Ia_DALR"/>
</dbReference>
<dbReference type="InterPro" id="IPR015803">
    <property type="entry name" value="Cys-tRNA-ligase"/>
</dbReference>
<keyword evidence="8" id="KW-0547">Nucleotide-binding</keyword>
<dbReference type="PANTHER" id="PTHR10890:SF3">
    <property type="entry name" value="CYSTEINE--TRNA LIGASE, CYTOPLASMIC"/>
    <property type="match status" value="1"/>
</dbReference>
<keyword evidence="12" id="KW-0030">Aminoacyl-tRNA synthetase</keyword>
<evidence type="ECO:0000256" key="7">
    <source>
        <dbReference type="ARBA" id="ARBA00022723"/>
    </source>
</evidence>
<organism evidence="17 18">
    <name type="scientific">Chaetoceros tenuissimus</name>
    <dbReference type="NCBI Taxonomy" id="426638"/>
    <lineage>
        <taxon>Eukaryota</taxon>
        <taxon>Sar</taxon>
        <taxon>Stramenopiles</taxon>
        <taxon>Ochrophyta</taxon>
        <taxon>Bacillariophyta</taxon>
        <taxon>Coscinodiscophyceae</taxon>
        <taxon>Chaetocerotophycidae</taxon>
        <taxon>Chaetocerotales</taxon>
        <taxon>Chaetocerotaceae</taxon>
        <taxon>Chaetoceros</taxon>
    </lineage>
</organism>
<evidence type="ECO:0000313" key="18">
    <source>
        <dbReference type="Proteomes" id="UP001054902"/>
    </source>
</evidence>
<gene>
    <name evidence="17" type="ORF">CTEN210_11233</name>
</gene>
<dbReference type="InterPro" id="IPR014729">
    <property type="entry name" value="Rossmann-like_a/b/a_fold"/>
</dbReference>
<protein>
    <recommendedName>
        <fullName evidence="4">cysteine--tRNA ligase</fullName>
        <ecNumber evidence="4">6.1.1.16</ecNumber>
    </recommendedName>
    <alternativeName>
        <fullName evidence="13">Cysteinyl-tRNA synthetase</fullName>
    </alternativeName>
</protein>
<evidence type="ECO:0000256" key="8">
    <source>
        <dbReference type="ARBA" id="ARBA00022741"/>
    </source>
</evidence>
<evidence type="ECO:0000256" key="11">
    <source>
        <dbReference type="ARBA" id="ARBA00022917"/>
    </source>
</evidence>
<dbReference type="GO" id="GO:0004817">
    <property type="term" value="F:cysteine-tRNA ligase activity"/>
    <property type="evidence" value="ECO:0007669"/>
    <property type="project" value="UniProtKB-EC"/>
</dbReference>
<evidence type="ECO:0000256" key="1">
    <source>
        <dbReference type="ARBA" id="ARBA00001947"/>
    </source>
</evidence>
<evidence type="ECO:0000256" key="4">
    <source>
        <dbReference type="ARBA" id="ARBA00012832"/>
    </source>
</evidence>
<keyword evidence="9" id="KW-0862">Zinc</keyword>